<organism evidence="2 3">
    <name type="scientific">Dichotomopilus funicola</name>
    <dbReference type="NCBI Taxonomy" id="1934379"/>
    <lineage>
        <taxon>Eukaryota</taxon>
        <taxon>Fungi</taxon>
        <taxon>Dikarya</taxon>
        <taxon>Ascomycota</taxon>
        <taxon>Pezizomycotina</taxon>
        <taxon>Sordariomycetes</taxon>
        <taxon>Sordariomycetidae</taxon>
        <taxon>Sordariales</taxon>
        <taxon>Chaetomiaceae</taxon>
        <taxon>Dichotomopilus</taxon>
    </lineage>
</organism>
<dbReference type="AlphaFoldDB" id="A0AAN6UXY9"/>
<gene>
    <name evidence="2" type="ORF">C8A04DRAFT_14374</name>
</gene>
<dbReference type="GeneID" id="87814676"/>
<dbReference type="EMBL" id="MU853618">
    <property type="protein sequence ID" value="KAK4141085.1"/>
    <property type="molecule type" value="Genomic_DNA"/>
</dbReference>
<comment type="caution">
    <text evidence="2">The sequence shown here is derived from an EMBL/GenBank/DDBJ whole genome shotgun (WGS) entry which is preliminary data.</text>
</comment>
<protein>
    <submittedName>
        <fullName evidence="2">Uncharacterized protein</fullName>
    </submittedName>
</protein>
<accession>A0AAN6UXY9</accession>
<name>A0AAN6UXY9_9PEZI</name>
<feature type="compositionally biased region" description="Acidic residues" evidence="1">
    <location>
        <begin position="39"/>
        <end position="59"/>
    </location>
</feature>
<reference evidence="2" key="2">
    <citation type="submission" date="2023-05" db="EMBL/GenBank/DDBJ databases">
        <authorList>
            <consortium name="Lawrence Berkeley National Laboratory"/>
            <person name="Steindorff A."/>
            <person name="Hensen N."/>
            <person name="Bonometti L."/>
            <person name="Westerberg I."/>
            <person name="Brannstrom I.O."/>
            <person name="Guillou S."/>
            <person name="Cros-Aarteil S."/>
            <person name="Calhoun S."/>
            <person name="Haridas S."/>
            <person name="Kuo A."/>
            <person name="Mondo S."/>
            <person name="Pangilinan J."/>
            <person name="Riley R."/>
            <person name="Labutti K."/>
            <person name="Andreopoulos B."/>
            <person name="Lipzen A."/>
            <person name="Chen C."/>
            <person name="Yanf M."/>
            <person name="Daum C."/>
            <person name="Ng V."/>
            <person name="Clum A."/>
            <person name="Ohm R."/>
            <person name="Martin F."/>
            <person name="Silar P."/>
            <person name="Natvig D."/>
            <person name="Lalanne C."/>
            <person name="Gautier V."/>
            <person name="Ament-Velasquez S.L."/>
            <person name="Kruys A."/>
            <person name="Hutchinson M.I."/>
            <person name="Powell A.J."/>
            <person name="Barry K."/>
            <person name="Miller A.N."/>
            <person name="Grigoriev I.V."/>
            <person name="Debuchy R."/>
            <person name="Gladieux P."/>
            <person name="Thoren M.H."/>
            <person name="Johannesson H."/>
        </authorList>
    </citation>
    <scope>NUCLEOTIDE SEQUENCE</scope>
    <source>
        <strain evidence="2">CBS 141.50</strain>
    </source>
</reference>
<feature type="region of interest" description="Disordered" evidence="1">
    <location>
        <begin position="108"/>
        <end position="131"/>
    </location>
</feature>
<reference evidence="2" key="1">
    <citation type="journal article" date="2023" name="Mol. Phylogenet. Evol.">
        <title>Genome-scale phylogeny and comparative genomics of the fungal order Sordariales.</title>
        <authorList>
            <person name="Hensen N."/>
            <person name="Bonometti L."/>
            <person name="Westerberg I."/>
            <person name="Brannstrom I.O."/>
            <person name="Guillou S."/>
            <person name="Cros-Aarteil S."/>
            <person name="Calhoun S."/>
            <person name="Haridas S."/>
            <person name="Kuo A."/>
            <person name="Mondo S."/>
            <person name="Pangilinan J."/>
            <person name="Riley R."/>
            <person name="LaButti K."/>
            <person name="Andreopoulos B."/>
            <person name="Lipzen A."/>
            <person name="Chen C."/>
            <person name="Yan M."/>
            <person name="Daum C."/>
            <person name="Ng V."/>
            <person name="Clum A."/>
            <person name="Steindorff A."/>
            <person name="Ohm R.A."/>
            <person name="Martin F."/>
            <person name="Silar P."/>
            <person name="Natvig D.O."/>
            <person name="Lalanne C."/>
            <person name="Gautier V."/>
            <person name="Ament-Velasquez S.L."/>
            <person name="Kruys A."/>
            <person name="Hutchinson M.I."/>
            <person name="Powell A.J."/>
            <person name="Barry K."/>
            <person name="Miller A.N."/>
            <person name="Grigoriev I.V."/>
            <person name="Debuchy R."/>
            <person name="Gladieux P."/>
            <person name="Hiltunen Thoren M."/>
            <person name="Johannesson H."/>
        </authorList>
    </citation>
    <scope>NUCLEOTIDE SEQUENCE</scope>
    <source>
        <strain evidence="2">CBS 141.50</strain>
    </source>
</reference>
<proteinExistence type="predicted"/>
<feature type="region of interest" description="Disordered" evidence="1">
    <location>
        <begin position="26"/>
        <end position="64"/>
    </location>
</feature>
<evidence type="ECO:0000313" key="3">
    <source>
        <dbReference type="Proteomes" id="UP001302676"/>
    </source>
</evidence>
<dbReference type="RefSeq" id="XP_062634456.1">
    <property type="nucleotide sequence ID" value="XM_062778063.1"/>
</dbReference>
<sequence length="425" mass="47859">MDFTTPSPARERVLDTITALGSLTMSSFRSGSTKVGGSEADDSEAEDEEMESSEMDEDDSPCRPSIENDTIVVTRDFPPPNLAWARKVAITSRQKSFTEDSDVGFSGAGMDYGDLEDRSDGGDSNSSDWEGYGPLGHTAADYNTAVSRIDGSNEWNEDQKKLHKLIYMRGLHPMMPSWWRMSFKMWGVTQPHLDDVFAPNYSRKRVAIHAHGNEMAATKAVESLFYLSQIVTDFEELGSEEKIAGAVVKGVRGYIKWAMRDLGVDQRKSQLNMLVRAYPPEFRGDDDSEEDMRYDLDSDETDQRRALRFTRAVSRDLEKRLRSLGQEWRSLLRKKKGTSHVPQPPTLYAFAVIQHVVMVVSHDPASANNSVVVLDQVQLNERGQWLWNALSIALPINLARDALDKLWGTGALVRYEEDHEDDPDL</sequence>
<dbReference type="Proteomes" id="UP001302676">
    <property type="component" value="Unassembled WGS sequence"/>
</dbReference>
<evidence type="ECO:0000256" key="1">
    <source>
        <dbReference type="SAM" id="MobiDB-lite"/>
    </source>
</evidence>
<evidence type="ECO:0000313" key="2">
    <source>
        <dbReference type="EMBL" id="KAK4141085.1"/>
    </source>
</evidence>
<keyword evidence="3" id="KW-1185">Reference proteome</keyword>
<feature type="compositionally biased region" description="Polar residues" evidence="1">
    <location>
        <begin position="26"/>
        <end position="35"/>
    </location>
</feature>